<evidence type="ECO:0000256" key="6">
    <source>
        <dbReference type="ARBA" id="ARBA00023136"/>
    </source>
</evidence>
<dbReference type="InterPro" id="IPR036318">
    <property type="entry name" value="FAD-bd_PCMH-like_sf"/>
</dbReference>
<dbReference type="InterPro" id="IPR016169">
    <property type="entry name" value="FAD-bd_PCMH_sub2"/>
</dbReference>
<dbReference type="PANTHER" id="PTHR22777:SF17">
    <property type="entry name" value="UPF0053 PROTEIN SLL0260"/>
    <property type="match status" value="1"/>
</dbReference>
<feature type="domain" description="CBS" evidence="10">
    <location>
        <begin position="273"/>
        <end position="330"/>
    </location>
</feature>
<evidence type="ECO:0000313" key="13">
    <source>
        <dbReference type="Proteomes" id="UP000028013"/>
    </source>
</evidence>
<evidence type="ECO:0000256" key="3">
    <source>
        <dbReference type="ARBA" id="ARBA00022737"/>
    </source>
</evidence>
<dbReference type="PROSITE" id="PS51371">
    <property type="entry name" value="CBS"/>
    <property type="match status" value="1"/>
</dbReference>
<keyword evidence="4 8" id="KW-1133">Transmembrane helix</keyword>
<dbReference type="InterPro" id="IPR000644">
    <property type="entry name" value="CBS_dom"/>
</dbReference>
<dbReference type="GO" id="GO:0050660">
    <property type="term" value="F:flavin adenine dinucleotide binding"/>
    <property type="evidence" value="ECO:0007669"/>
    <property type="project" value="InterPro"/>
</dbReference>
<comment type="caution">
    <text evidence="12">The sequence shown here is derived from an EMBL/GenBank/DDBJ whole genome shotgun (WGS) entry which is preliminary data.</text>
</comment>
<evidence type="ECO:0000313" key="12">
    <source>
        <dbReference type="EMBL" id="KDS50698.1"/>
    </source>
</evidence>
<keyword evidence="5 7" id="KW-0129">CBS domain</keyword>
<dbReference type="Pfam" id="PF03471">
    <property type="entry name" value="CorC_HlyC"/>
    <property type="match status" value="1"/>
</dbReference>
<evidence type="ECO:0000259" key="10">
    <source>
        <dbReference type="PROSITE" id="PS51371"/>
    </source>
</evidence>
<keyword evidence="6 8" id="KW-0472">Membrane</keyword>
<evidence type="ECO:0000256" key="2">
    <source>
        <dbReference type="ARBA" id="ARBA00022692"/>
    </source>
</evidence>
<evidence type="ECO:0000256" key="7">
    <source>
        <dbReference type="PROSITE-ProRule" id="PRU00703"/>
    </source>
</evidence>
<evidence type="ECO:0000259" key="11">
    <source>
        <dbReference type="PROSITE" id="PS51846"/>
    </source>
</evidence>
<dbReference type="InterPro" id="IPR002550">
    <property type="entry name" value="CNNM"/>
</dbReference>
<dbReference type="PROSITE" id="PS51846">
    <property type="entry name" value="CNNM"/>
    <property type="match status" value="1"/>
</dbReference>
<feature type="transmembrane region" description="Helical" evidence="9">
    <location>
        <begin position="90"/>
        <end position="111"/>
    </location>
</feature>
<dbReference type="AlphaFoldDB" id="A0A078RZE0"/>
<gene>
    <name evidence="12" type="ORF">M094_1629</name>
</gene>
<evidence type="ECO:0000256" key="9">
    <source>
        <dbReference type="SAM" id="Phobius"/>
    </source>
</evidence>
<dbReference type="CDD" id="cd04590">
    <property type="entry name" value="CBS_pair_CorC_HlyC_assoc"/>
    <property type="match status" value="1"/>
</dbReference>
<feature type="domain" description="CNNM transmembrane" evidence="11">
    <location>
        <begin position="1"/>
        <end position="196"/>
    </location>
</feature>
<name>A0A078RZE0_BACUN</name>
<evidence type="ECO:0000256" key="1">
    <source>
        <dbReference type="ARBA" id="ARBA00004141"/>
    </source>
</evidence>
<dbReference type="SUPFAM" id="SSF54631">
    <property type="entry name" value="CBS-domain pair"/>
    <property type="match status" value="1"/>
</dbReference>
<keyword evidence="3" id="KW-0677">Repeat</keyword>
<dbReference type="InterPro" id="IPR044751">
    <property type="entry name" value="Ion_transp-like_CBS"/>
</dbReference>
<dbReference type="InterPro" id="IPR005170">
    <property type="entry name" value="Transptr-assoc_dom"/>
</dbReference>
<proteinExistence type="predicted"/>
<dbReference type="Pfam" id="PF00571">
    <property type="entry name" value="CBS"/>
    <property type="match status" value="2"/>
</dbReference>
<dbReference type="Gene3D" id="3.10.580.10">
    <property type="entry name" value="CBS-domain"/>
    <property type="match status" value="1"/>
</dbReference>
<keyword evidence="2 8" id="KW-0812">Transmembrane</keyword>
<dbReference type="RefSeq" id="WP_039162892.1">
    <property type="nucleotide sequence ID" value="NZ_JNHN01000174.1"/>
</dbReference>
<evidence type="ECO:0000256" key="8">
    <source>
        <dbReference type="PROSITE-ProRule" id="PRU01193"/>
    </source>
</evidence>
<protein>
    <submittedName>
        <fullName evidence="12">Transporter associated domain protein</fullName>
    </submittedName>
</protein>
<feature type="transmembrane region" description="Helical" evidence="9">
    <location>
        <begin position="6"/>
        <end position="27"/>
    </location>
</feature>
<dbReference type="Proteomes" id="UP000028013">
    <property type="component" value="Unassembled WGS sequence"/>
</dbReference>
<dbReference type="PATRIC" id="fig|1339349.3.peg.2782"/>
<sequence length="418" mass="47017">MDTVIFLLITMAFSAFFSGMEIAFVSVDKLRFEMERKSGVTSSIISYFLRNPNNFISTMLVGNNIALVIYGILMAQIIEVNLLAGIISNHFVMVLVQTVISTLIILVTGEFLPKTLFKINPNLMLRVCAIPLFICYVILFPVSKFASGLSYLFLRIFGMKVNKEASAKAFGKVDLDYFIQSSIENAESEEELDAEVKIFQNALDFSNIKIRDCIVPRTEVVAVDLITTLEELKCLFVESGISKIIVYDGNIDNVVGYIHSSEMFRNPVDWRNNVKEVPIVPETMSAHKLMKLFMQQKKTIAVVVDEFGGTAGIVSLGDLVGEIFGGIEDEHDNTSYVCKQLGEREYVLSARLEIEKVNETFGLDLPESDDYLTVGGLILNRYQSFPKLHEVIEVDNYQFKIIKVTATKIELVRLKVIE</sequence>
<organism evidence="12 13">
    <name type="scientific">Bacteroides uniformis str. 3978 T3 ii</name>
    <dbReference type="NCBI Taxonomy" id="1339349"/>
    <lineage>
        <taxon>Bacteria</taxon>
        <taxon>Pseudomonadati</taxon>
        <taxon>Bacteroidota</taxon>
        <taxon>Bacteroidia</taxon>
        <taxon>Bacteroidales</taxon>
        <taxon>Bacteroidaceae</taxon>
        <taxon>Bacteroides</taxon>
    </lineage>
</organism>
<reference evidence="12 13" key="1">
    <citation type="submission" date="2014-04" db="EMBL/GenBank/DDBJ databases">
        <authorList>
            <person name="Sears C."/>
            <person name="Carroll K."/>
            <person name="Sack B.R."/>
            <person name="Qadri F."/>
            <person name="Myers L.L."/>
            <person name="Chung G.-T."/>
            <person name="Escheverria P."/>
            <person name="Fraser C.M."/>
            <person name="Sadzewicz L."/>
            <person name="Shefchek K.A."/>
            <person name="Tallon L."/>
            <person name="Das S.P."/>
            <person name="Daugherty S."/>
            <person name="Mongodin E.F."/>
        </authorList>
    </citation>
    <scope>NUCLEOTIDE SEQUENCE [LARGE SCALE GENOMIC DNA]</scope>
    <source>
        <strain evidence="12 13">3978 T3 ii</strain>
    </source>
</reference>
<comment type="subcellular location">
    <subcellularLocation>
        <location evidence="1">Membrane</location>
        <topology evidence="1">Multi-pass membrane protein</topology>
    </subcellularLocation>
</comment>
<dbReference type="Gene3D" id="3.30.465.10">
    <property type="match status" value="1"/>
</dbReference>
<accession>A0A078RZE0</accession>
<dbReference type="PANTHER" id="PTHR22777">
    <property type="entry name" value="HEMOLYSIN-RELATED"/>
    <property type="match status" value="1"/>
</dbReference>
<feature type="transmembrane region" description="Helical" evidence="9">
    <location>
        <begin position="55"/>
        <end position="78"/>
    </location>
</feature>
<dbReference type="SUPFAM" id="SSF56176">
    <property type="entry name" value="FAD-binding/transporter-associated domain-like"/>
    <property type="match status" value="1"/>
</dbReference>
<dbReference type="Pfam" id="PF01595">
    <property type="entry name" value="CNNM"/>
    <property type="match status" value="1"/>
</dbReference>
<evidence type="ECO:0000256" key="4">
    <source>
        <dbReference type="ARBA" id="ARBA00022989"/>
    </source>
</evidence>
<dbReference type="InterPro" id="IPR046342">
    <property type="entry name" value="CBS_dom_sf"/>
</dbReference>
<evidence type="ECO:0000256" key="5">
    <source>
        <dbReference type="ARBA" id="ARBA00023122"/>
    </source>
</evidence>
<dbReference type="EMBL" id="JNHN01000174">
    <property type="protein sequence ID" value="KDS50698.1"/>
    <property type="molecule type" value="Genomic_DNA"/>
</dbReference>
<dbReference type="SMART" id="SM01091">
    <property type="entry name" value="CorC_HlyC"/>
    <property type="match status" value="1"/>
</dbReference>
<dbReference type="GO" id="GO:0005886">
    <property type="term" value="C:plasma membrane"/>
    <property type="evidence" value="ECO:0007669"/>
    <property type="project" value="TreeGrafter"/>
</dbReference>